<dbReference type="SMART" id="SM00564">
    <property type="entry name" value="PQQ"/>
    <property type="match status" value="4"/>
</dbReference>
<feature type="chain" id="PRO_5022055591" evidence="1">
    <location>
        <begin position="29"/>
        <end position="428"/>
    </location>
</feature>
<dbReference type="RefSeq" id="WP_419188267.1">
    <property type="nucleotide sequence ID" value="NZ_CP036272.1"/>
</dbReference>
<dbReference type="EMBL" id="CP036272">
    <property type="protein sequence ID" value="QDT59273.1"/>
    <property type="molecule type" value="Genomic_DNA"/>
</dbReference>
<proteinExistence type="predicted"/>
<dbReference type="PANTHER" id="PTHR34512">
    <property type="entry name" value="CELL SURFACE PROTEIN"/>
    <property type="match status" value="1"/>
</dbReference>
<keyword evidence="1" id="KW-0732">Signal</keyword>
<reference evidence="3 4" key="1">
    <citation type="submission" date="2019-02" db="EMBL/GenBank/DDBJ databases">
        <title>Deep-cultivation of Planctomycetes and their phenomic and genomic characterization uncovers novel biology.</title>
        <authorList>
            <person name="Wiegand S."/>
            <person name="Jogler M."/>
            <person name="Boedeker C."/>
            <person name="Pinto D."/>
            <person name="Vollmers J."/>
            <person name="Rivas-Marin E."/>
            <person name="Kohn T."/>
            <person name="Peeters S.H."/>
            <person name="Heuer A."/>
            <person name="Rast P."/>
            <person name="Oberbeckmann S."/>
            <person name="Bunk B."/>
            <person name="Jeske O."/>
            <person name="Meyerdierks A."/>
            <person name="Storesund J.E."/>
            <person name="Kallscheuer N."/>
            <person name="Luecker S."/>
            <person name="Lage O.M."/>
            <person name="Pohl T."/>
            <person name="Merkel B.J."/>
            <person name="Hornburger P."/>
            <person name="Mueller R.-W."/>
            <person name="Bruemmer F."/>
            <person name="Labrenz M."/>
            <person name="Spormann A.M."/>
            <person name="Op den Camp H."/>
            <person name="Overmann J."/>
            <person name="Amann R."/>
            <person name="Jetten M.S.M."/>
            <person name="Mascher T."/>
            <person name="Medema M.H."/>
            <person name="Devos D.P."/>
            <person name="Kaster A.-K."/>
            <person name="Ovreas L."/>
            <person name="Rohde M."/>
            <person name="Galperin M.Y."/>
            <person name="Jogler C."/>
        </authorList>
    </citation>
    <scope>NUCLEOTIDE SEQUENCE [LARGE SCALE GENOMIC DNA]</scope>
    <source>
        <strain evidence="3 4">SV_7m_r</strain>
    </source>
</reference>
<evidence type="ECO:0000256" key="1">
    <source>
        <dbReference type="SAM" id="SignalP"/>
    </source>
</evidence>
<gene>
    <name evidence="3" type="ORF">SV7mr_17800</name>
</gene>
<sequence precursor="true">MGTIQMPGLRSFAPCLPAVLLVSSFAHADWPKWRGPDDSGSIAVGTFPQQLTASETAWTADLPGKGCSTPIVWQNQILVTAPIDGQDAILAFDQSGKPRWQTSFDQETAGKHRNGSGCNASPITDGSGVFVYFKSGMLAAVNLDGTNRWQTDLVKRFGPDNRYWDHGTSPVLTKNHVIMARMHEGDSWLAAFDKKTGELAWKVARNYTVPKESDQCYTTPIVMQHNGREVVLVWGAEHLTMHDAADGSVVWSCGGFNPEQNKLWPAIANPVIIGEMAVICFGRNDRGIPRMFGVRLTGSGDVTETNHVWVRNDISSFVPSPVAYKGKVYLVRDKGQIECIDPATGKTVWSDRFPKHRTSYYASPLIASDLLYAPREDGTVFVASVANDQFQLLSENEFEQPVIGSPVPDGNRILIRGEKKLFCLTDEK</sequence>
<dbReference type="PANTHER" id="PTHR34512:SF30">
    <property type="entry name" value="OUTER MEMBRANE PROTEIN ASSEMBLY FACTOR BAMB"/>
    <property type="match status" value="1"/>
</dbReference>
<keyword evidence="4" id="KW-1185">Reference proteome</keyword>
<dbReference type="InterPro" id="IPR011047">
    <property type="entry name" value="Quinoprotein_ADH-like_sf"/>
</dbReference>
<accession>A0A517ST62</accession>
<feature type="signal peptide" evidence="1">
    <location>
        <begin position="1"/>
        <end position="28"/>
    </location>
</feature>
<evidence type="ECO:0000313" key="4">
    <source>
        <dbReference type="Proteomes" id="UP000315003"/>
    </source>
</evidence>
<dbReference type="AlphaFoldDB" id="A0A517ST62"/>
<protein>
    <submittedName>
        <fullName evidence="3">Outer membrane biogenesis protein BamB</fullName>
    </submittedName>
</protein>
<feature type="domain" description="Pyrrolo-quinoline quinone repeat" evidence="2">
    <location>
        <begin position="89"/>
        <end position="350"/>
    </location>
</feature>
<dbReference type="Gene3D" id="2.130.10.10">
    <property type="entry name" value="YVTN repeat-like/Quinoprotein amine dehydrogenase"/>
    <property type="match status" value="1"/>
</dbReference>
<dbReference type="InterPro" id="IPR018391">
    <property type="entry name" value="PQQ_b-propeller_rpt"/>
</dbReference>
<dbReference type="InterPro" id="IPR015943">
    <property type="entry name" value="WD40/YVTN_repeat-like_dom_sf"/>
</dbReference>
<dbReference type="Proteomes" id="UP000315003">
    <property type="component" value="Chromosome"/>
</dbReference>
<dbReference type="Pfam" id="PF13360">
    <property type="entry name" value="PQQ_2"/>
    <property type="match status" value="1"/>
</dbReference>
<dbReference type="SUPFAM" id="SSF50998">
    <property type="entry name" value="Quinoprotein alcohol dehydrogenase-like"/>
    <property type="match status" value="1"/>
</dbReference>
<dbReference type="InterPro" id="IPR002372">
    <property type="entry name" value="PQQ_rpt_dom"/>
</dbReference>
<organism evidence="3 4">
    <name type="scientific">Stieleria bergensis</name>
    <dbReference type="NCBI Taxonomy" id="2528025"/>
    <lineage>
        <taxon>Bacteria</taxon>
        <taxon>Pseudomonadati</taxon>
        <taxon>Planctomycetota</taxon>
        <taxon>Planctomycetia</taxon>
        <taxon>Pirellulales</taxon>
        <taxon>Pirellulaceae</taxon>
        <taxon>Stieleria</taxon>
    </lineage>
</organism>
<evidence type="ECO:0000259" key="2">
    <source>
        <dbReference type="Pfam" id="PF13360"/>
    </source>
</evidence>
<name>A0A517ST62_9BACT</name>
<evidence type="ECO:0000313" key="3">
    <source>
        <dbReference type="EMBL" id="QDT59273.1"/>
    </source>
</evidence>
<dbReference type="Gene3D" id="2.40.128.630">
    <property type="match status" value="1"/>
</dbReference>